<dbReference type="InterPro" id="IPR049278">
    <property type="entry name" value="MS_channel_C"/>
</dbReference>
<keyword evidence="3" id="KW-1003">Cell membrane</keyword>
<dbReference type="InterPro" id="IPR023408">
    <property type="entry name" value="MscS_beta-dom_sf"/>
</dbReference>
<proteinExistence type="inferred from homology"/>
<gene>
    <name evidence="12" type="ORF">GJV26_23135</name>
</gene>
<dbReference type="Gene3D" id="2.30.30.60">
    <property type="match status" value="1"/>
</dbReference>
<keyword evidence="13" id="KW-1185">Reference proteome</keyword>
<evidence type="ECO:0000256" key="2">
    <source>
        <dbReference type="ARBA" id="ARBA00008017"/>
    </source>
</evidence>
<organism evidence="12 13">
    <name type="scientific">Pseudoduganella dura</name>
    <dbReference type="NCBI Taxonomy" id="321982"/>
    <lineage>
        <taxon>Bacteria</taxon>
        <taxon>Pseudomonadati</taxon>
        <taxon>Pseudomonadota</taxon>
        <taxon>Betaproteobacteria</taxon>
        <taxon>Burkholderiales</taxon>
        <taxon>Oxalobacteraceae</taxon>
        <taxon>Telluria group</taxon>
        <taxon>Pseudoduganella</taxon>
    </lineage>
</organism>
<dbReference type="OrthoDB" id="9775207at2"/>
<evidence type="ECO:0000256" key="5">
    <source>
        <dbReference type="ARBA" id="ARBA00022989"/>
    </source>
</evidence>
<dbReference type="AlphaFoldDB" id="A0A6I3XFZ0"/>
<dbReference type="InterPro" id="IPR011014">
    <property type="entry name" value="MscS_channel_TM-2"/>
</dbReference>
<evidence type="ECO:0000256" key="1">
    <source>
        <dbReference type="ARBA" id="ARBA00004651"/>
    </source>
</evidence>
<feature type="chain" id="PRO_5026088135" evidence="8">
    <location>
        <begin position="23"/>
        <end position="552"/>
    </location>
</feature>
<comment type="subcellular location">
    <subcellularLocation>
        <location evidence="1">Cell membrane</location>
        <topology evidence="1">Multi-pass membrane protein</topology>
    </subcellularLocation>
</comment>
<dbReference type="SUPFAM" id="SSF50182">
    <property type="entry name" value="Sm-like ribonucleoproteins"/>
    <property type="match status" value="1"/>
</dbReference>
<dbReference type="InterPro" id="IPR049142">
    <property type="entry name" value="MS_channel_1st"/>
</dbReference>
<feature type="transmembrane region" description="Helical" evidence="7">
    <location>
        <begin position="302"/>
        <end position="324"/>
    </location>
</feature>
<keyword evidence="6 7" id="KW-0472">Membrane</keyword>
<evidence type="ECO:0000256" key="4">
    <source>
        <dbReference type="ARBA" id="ARBA00022692"/>
    </source>
</evidence>
<feature type="domain" description="Mechanosensitive ion channel transmembrane helices 2/3" evidence="11">
    <location>
        <begin position="314"/>
        <end position="353"/>
    </location>
</feature>
<dbReference type="InterPro" id="IPR006685">
    <property type="entry name" value="MscS_channel_2nd"/>
</dbReference>
<dbReference type="PANTHER" id="PTHR30566">
    <property type="entry name" value="YNAI-RELATED MECHANOSENSITIVE ION CHANNEL"/>
    <property type="match status" value="1"/>
</dbReference>
<dbReference type="PANTHER" id="PTHR30566:SF5">
    <property type="entry name" value="MECHANOSENSITIVE ION CHANNEL PROTEIN 1, MITOCHONDRIAL-RELATED"/>
    <property type="match status" value="1"/>
</dbReference>
<feature type="transmembrane region" description="Helical" evidence="7">
    <location>
        <begin position="227"/>
        <end position="251"/>
    </location>
</feature>
<feature type="domain" description="Mechanosensitive ion channel MscS C-terminal" evidence="10">
    <location>
        <begin position="431"/>
        <end position="512"/>
    </location>
</feature>
<dbReference type="SUPFAM" id="SSF82861">
    <property type="entry name" value="Mechanosensitive channel protein MscS (YggB), transmembrane region"/>
    <property type="match status" value="1"/>
</dbReference>
<feature type="transmembrane region" description="Helical" evidence="7">
    <location>
        <begin position="190"/>
        <end position="215"/>
    </location>
</feature>
<keyword evidence="5 7" id="KW-1133">Transmembrane helix</keyword>
<name>A0A6I3XFZ0_9BURK</name>
<dbReference type="GO" id="GO:0005886">
    <property type="term" value="C:plasma membrane"/>
    <property type="evidence" value="ECO:0007669"/>
    <property type="project" value="UniProtKB-SubCell"/>
</dbReference>
<feature type="signal peptide" evidence="8">
    <location>
        <begin position="1"/>
        <end position="22"/>
    </location>
</feature>
<feature type="transmembrane region" description="Helical" evidence="7">
    <location>
        <begin position="263"/>
        <end position="281"/>
    </location>
</feature>
<comment type="caution">
    <text evidence="12">The sequence shown here is derived from an EMBL/GenBank/DDBJ whole genome shotgun (WGS) entry which is preliminary data.</text>
</comment>
<reference evidence="12 13" key="1">
    <citation type="submission" date="2019-11" db="EMBL/GenBank/DDBJ databases">
        <title>Draft Genome Sequences of Six Type Strains of the Genus Massilia.</title>
        <authorList>
            <person name="Miess H."/>
            <person name="Frediansyah A."/>
            <person name="Goeker M."/>
            <person name="Gross H."/>
        </authorList>
    </citation>
    <scope>NUCLEOTIDE SEQUENCE [LARGE SCALE GENOMIC DNA]</scope>
    <source>
        <strain evidence="12 13">DSM 17513</strain>
    </source>
</reference>
<dbReference type="GO" id="GO:0008381">
    <property type="term" value="F:mechanosensitive monoatomic ion channel activity"/>
    <property type="evidence" value="ECO:0007669"/>
    <property type="project" value="UniProtKB-ARBA"/>
</dbReference>
<evidence type="ECO:0000256" key="6">
    <source>
        <dbReference type="ARBA" id="ARBA00023136"/>
    </source>
</evidence>
<evidence type="ECO:0000313" key="13">
    <source>
        <dbReference type="Proteomes" id="UP000431684"/>
    </source>
</evidence>
<evidence type="ECO:0000259" key="11">
    <source>
        <dbReference type="Pfam" id="PF21088"/>
    </source>
</evidence>
<dbReference type="Proteomes" id="UP000431684">
    <property type="component" value="Unassembled WGS sequence"/>
</dbReference>
<sequence>MRFFLFFLISLQLALATPAGFAAPAEKKADAPAAAVVQPDPLGRETPRSMVSGLIGALAELDYDRAAMYFDLPAASSTRQRMAAIGQARAFHALLDDGGSLRPFAALSNEATGKLDDDLPLDQEEIGEFTLAGKTLPVLLTRGQEGGQPVWRISKETLARIAAATRREPAAQQQPAEEEFMLAGAPVKDWAILLGLGIMVFGGLWMLSALIVAALRRLVADPAANGIYRFAEAALPPLSLVIAVLVFYNWADRAPVAIVARQTLLRYAGIVTVIAVVWFGLRLVDAIAELAITRMQRHGRRQIVSVITLLRRTVKFLLLTLSGIGILDTFGIDVTTGIAALGIGGIALALGAQKTVENLVGSVTVIADRPLQVGDFIKVGTVVGTVEDVGIRSTRIRTGERTVVTIPNGDLSARQIENYADRDRFLFNPVIAVGHGTSSAKLKEAIAIVQGVLAEQRNLADDWRARLGSIGERSFNIDVHAYIDVREFDTQVIIREELLLTIYERLEAAGIGLAFPSQTIVFSPAAGTAANELQAADAGVDDAPRPARAAVR</sequence>
<dbReference type="InterPro" id="IPR011066">
    <property type="entry name" value="MscS_channel_C_sf"/>
</dbReference>
<comment type="similarity">
    <text evidence="2">Belongs to the MscS (TC 1.A.23) family.</text>
</comment>
<feature type="transmembrane region" description="Helical" evidence="7">
    <location>
        <begin position="330"/>
        <end position="350"/>
    </location>
</feature>
<dbReference type="Pfam" id="PF00924">
    <property type="entry name" value="MS_channel_2nd"/>
    <property type="match status" value="1"/>
</dbReference>
<keyword evidence="4 7" id="KW-0812">Transmembrane</keyword>
<protein>
    <submittedName>
        <fullName evidence="12">Mechanosensitive ion channel</fullName>
    </submittedName>
</protein>
<evidence type="ECO:0000256" key="8">
    <source>
        <dbReference type="SAM" id="SignalP"/>
    </source>
</evidence>
<dbReference type="EMBL" id="WNWM01000002">
    <property type="protein sequence ID" value="MUI15329.1"/>
    <property type="molecule type" value="Genomic_DNA"/>
</dbReference>
<evidence type="ECO:0000256" key="3">
    <source>
        <dbReference type="ARBA" id="ARBA00022475"/>
    </source>
</evidence>
<dbReference type="Pfam" id="PF21088">
    <property type="entry name" value="MS_channel_1st"/>
    <property type="match status" value="1"/>
</dbReference>
<dbReference type="RefSeq" id="WP_155711034.1">
    <property type="nucleotide sequence ID" value="NZ_BMWU01000004.1"/>
</dbReference>
<evidence type="ECO:0000259" key="9">
    <source>
        <dbReference type="Pfam" id="PF00924"/>
    </source>
</evidence>
<evidence type="ECO:0000256" key="7">
    <source>
        <dbReference type="SAM" id="Phobius"/>
    </source>
</evidence>
<feature type="domain" description="Mechanosensitive ion channel MscS" evidence="9">
    <location>
        <begin position="355"/>
        <end position="419"/>
    </location>
</feature>
<dbReference type="Pfam" id="PF21082">
    <property type="entry name" value="MS_channel_3rd"/>
    <property type="match status" value="1"/>
</dbReference>
<dbReference type="Gene3D" id="3.30.70.100">
    <property type="match status" value="1"/>
</dbReference>
<evidence type="ECO:0000259" key="10">
    <source>
        <dbReference type="Pfam" id="PF21082"/>
    </source>
</evidence>
<evidence type="ECO:0000313" key="12">
    <source>
        <dbReference type="EMBL" id="MUI15329.1"/>
    </source>
</evidence>
<dbReference type="Gene3D" id="1.10.287.1260">
    <property type="match status" value="1"/>
</dbReference>
<keyword evidence="8" id="KW-0732">Signal</keyword>
<accession>A0A6I3XFZ0</accession>
<dbReference type="InterPro" id="IPR010920">
    <property type="entry name" value="LSM_dom_sf"/>
</dbReference>
<dbReference type="SUPFAM" id="SSF82689">
    <property type="entry name" value="Mechanosensitive channel protein MscS (YggB), C-terminal domain"/>
    <property type="match status" value="1"/>
</dbReference>